<sequence>MRSKSIQGGINLPCSQKTRCENEHSTSKTALFRRISYPHPQSMHIHVFHIGRRGLPA</sequence>
<organism evidence="1 2">
    <name type="scientific">Bifidobacterium gallicum DSM 20093 = LMG 11596</name>
    <dbReference type="NCBI Taxonomy" id="561180"/>
    <lineage>
        <taxon>Bacteria</taxon>
        <taxon>Bacillati</taxon>
        <taxon>Actinomycetota</taxon>
        <taxon>Actinomycetes</taxon>
        <taxon>Bifidobacteriales</taxon>
        <taxon>Bifidobacteriaceae</taxon>
        <taxon>Bifidobacterium</taxon>
    </lineage>
</organism>
<comment type="caution">
    <text evidence="1">The sequence shown here is derived from an EMBL/GenBank/DDBJ whole genome shotgun (WGS) entry which is preliminary data.</text>
</comment>
<proteinExistence type="predicted"/>
<evidence type="ECO:0000313" key="2">
    <source>
        <dbReference type="Proteomes" id="UP000003656"/>
    </source>
</evidence>
<dbReference type="AlphaFoldDB" id="D1NV05"/>
<protein>
    <submittedName>
        <fullName evidence="1">Uncharacterized protein</fullName>
    </submittedName>
</protein>
<dbReference type="STRING" id="561180.BIFGAL_03683"/>
<evidence type="ECO:0000313" key="1">
    <source>
        <dbReference type="EMBL" id="EFA22656.1"/>
    </source>
</evidence>
<name>D1NV05_9BIFI</name>
<gene>
    <name evidence="1" type="ORF">BIFGAL_03683</name>
</gene>
<dbReference type="EMBL" id="ABXB03000003">
    <property type="protein sequence ID" value="EFA22656.1"/>
    <property type="molecule type" value="Genomic_DNA"/>
</dbReference>
<accession>D1NV05</accession>
<dbReference type="Proteomes" id="UP000003656">
    <property type="component" value="Unassembled WGS sequence"/>
</dbReference>
<reference evidence="1 2" key="1">
    <citation type="submission" date="2009-11" db="EMBL/GenBank/DDBJ databases">
        <authorList>
            <person name="Weinstock G."/>
            <person name="Sodergren E."/>
            <person name="Clifton S."/>
            <person name="Fulton L."/>
            <person name="Fulton B."/>
            <person name="Courtney L."/>
            <person name="Fronick C."/>
            <person name="Harrison M."/>
            <person name="Strong C."/>
            <person name="Farmer C."/>
            <person name="Delahaunty K."/>
            <person name="Markovic C."/>
            <person name="Hall O."/>
            <person name="Minx P."/>
            <person name="Tomlinson C."/>
            <person name="Mitreva M."/>
            <person name="Nelson J."/>
            <person name="Hou S."/>
            <person name="Wollam A."/>
            <person name="Pepin K.H."/>
            <person name="Johnson M."/>
            <person name="Bhonagiri V."/>
            <person name="Nash W.E."/>
            <person name="Warren W."/>
            <person name="Chinwalla A."/>
            <person name="Mardis E.R."/>
            <person name="Wilson R.K."/>
        </authorList>
    </citation>
    <scope>NUCLEOTIDE SEQUENCE [LARGE SCALE GENOMIC DNA]</scope>
    <source>
        <strain evidence="1 2">DSM 20093</strain>
    </source>
</reference>